<dbReference type="AlphaFoldDB" id="A0A7J3X6U6"/>
<dbReference type="EMBL" id="DRZM01000121">
    <property type="protein sequence ID" value="HHP04872.1"/>
    <property type="molecule type" value="Genomic_DNA"/>
</dbReference>
<gene>
    <name evidence="1" type="ORF">ENM88_03875</name>
</gene>
<protein>
    <submittedName>
        <fullName evidence="1">Uncharacterized protein</fullName>
    </submittedName>
</protein>
<organism evidence="1">
    <name type="scientific">Thermofilum pendens</name>
    <dbReference type="NCBI Taxonomy" id="2269"/>
    <lineage>
        <taxon>Archaea</taxon>
        <taxon>Thermoproteota</taxon>
        <taxon>Thermoprotei</taxon>
        <taxon>Thermofilales</taxon>
        <taxon>Thermofilaceae</taxon>
        <taxon>Thermofilum</taxon>
    </lineage>
</organism>
<name>A0A7J3X6U6_THEPE</name>
<sequence>MAVEEGKLRERVLLLRRFLPQLEQPLPNEVKAKVYKGVLRLKYYEEPRTLEELARMVTDEQLVQLIRVSPYRSYMSFRGRYYTVEGGELRLECSWDRVKEAVRSALEQHGKKAYAVLKSLLEAGEASFSYIAARATEIVGERVYPSRLLAELRDRWELVWEAGDQGEKRWTIPEEIRPAVEEALAEYYPQGAPRFSTRQAEEEYAEVLRREEELRQYLRSLLEERLDSVLEFGESFSPAALVDYLVDLFGPVIFFDELLTLSQQYSLSDTEVVTEYGHRALSTGFNLALFGEPGTGKTFATKDFILGNEKLGVLPHGIPGINRYCGGMTPAMFIAIGEAYTGRRFNFIVTEFNDWFKYRGMVEPLKLAMEGGVISYETKVYKVGPYKFDSFFSVNYNTRVYERGYEVTVNDPNFNAIEDRMLCRLHRLTKEKYRELAESQKRLMLGITTRKMLEKAPLIRDHVTLVYAIQTRHPLARQFKPKKVLLKERHIEAIEKARELIFEHLPPSSVLPFSMRLERRALQLAAALSLTSYFQRDEEVVEIDAEAVKLAARFYVEEAWVRAQESFPLQEVLRKLYAQVGAPITPT</sequence>
<comment type="caution">
    <text evidence="1">The sequence shown here is derived from an EMBL/GenBank/DDBJ whole genome shotgun (WGS) entry which is preliminary data.</text>
</comment>
<evidence type="ECO:0000313" key="1">
    <source>
        <dbReference type="EMBL" id="HHP04872.1"/>
    </source>
</evidence>
<reference evidence="1" key="1">
    <citation type="journal article" date="2020" name="mSystems">
        <title>Genome- and Community-Level Interaction Insights into Carbon Utilization and Element Cycling Functions of Hydrothermarchaeota in Hydrothermal Sediment.</title>
        <authorList>
            <person name="Zhou Z."/>
            <person name="Liu Y."/>
            <person name="Xu W."/>
            <person name="Pan J."/>
            <person name="Luo Z.H."/>
            <person name="Li M."/>
        </authorList>
    </citation>
    <scope>NUCLEOTIDE SEQUENCE [LARGE SCALE GENOMIC DNA]</scope>
    <source>
        <strain evidence="1">SpSt-1125</strain>
    </source>
</reference>
<proteinExistence type="predicted"/>
<accession>A0A7J3X6U6</accession>